<sequence>MTRDFSSLWQVTSGALRRGLALLAVAGAGAHAASSPGSVQEVTFGQATVASYWGQRIQPLGGGEAMLAGSYRVKAELVPRFASDEASDLGVALQSGGAPRTSQGTSTVELSPPSATRLRRYGTLVVEHDYRPGCPAELDMVLQSPQPGASRQVVNLQKDHGTNAAEAMAEHPHEMEWAKKDLGYIVRRQLGLAPDLRWRYAQDGDFTVLQRRMDVPLRRSHTIQLEFPSKTVLSGVNLSIGKGTGARATQLLSGSEFTSRTEDDGTRTRVSLYLGSVLSDTARWGTDPHLAEILIAYQGTEAEVAARKPLQSMRVLADPEMGAAGADSGQAAKIQTLKDEASGKLRRRYQFALRDLQGGPPEAPQEVVGLVVQSTAGCDLGPIRAHLIQAQRAQSQPVFQSKVGKTLEKLGGPFLPPREGSVEWLQWMAWLPIAQAQPALKPSEIPGFHAELPGWEARWQWTGDKPVATVGKEGMQASGIRTAQLEWKTDVAVQPQLRIYVDMPAGARQFDTLHAELQLDSGAVERFEVGPNRAQLLPPGLPMGSRVNAVRVRFQPTGTTEEWTLAGIGIFRSDAVPQSLIVEQPRPGWKLLPQSLARQTGLLADGTYRWNSSPAPLRAGDLLQARITQGTGAVPSEACWLTLEVTGDQGSHARQRLCPVDTEWQTGLSEVLRKGGFAADETVLTMAWTAHLSTPPAPGAELGVVLGVGTVPSVRQALADGLVLRLGTGHAALQPDRSALKDFPALPAPMWLDYGPWIGAEGQPAPAVHWDDEDLFELRRITWVAEPALWPRLAERQEAGRRQSLQAAPSPEAGLRLQSAWLVFFAVAVLLATLRMPALQAAAGRWTVPGHESRALRSAWARLRTAVSLYGEPVLKVAGVALACFWIWRGGRGGPDAPWFIAAGGLLVLTVCIGLWFPRVGAPAALAPLRATVAVLWLAWLAWLAGTSGFPKQPLTYAALLAAAALLPGHSTLARGVPFLRTAVASPALLVGACSAGLYAIGLASPQVVRRENLWITMGAIVAVAAWWLAMHAARPALEAFRPRWASRLYGVPGGPLFLGAVAALVLSIAALWLGLSGIAAHLTTLFFYLWCAGALLTGVSLWARAAPEPGPGSGP</sequence>
<feature type="transmembrane region" description="Helical" evidence="2">
    <location>
        <begin position="819"/>
        <end position="836"/>
    </location>
</feature>
<accession>A0A1I1RDE7</accession>
<evidence type="ECO:0000313" key="5">
    <source>
        <dbReference type="Proteomes" id="UP000199517"/>
    </source>
</evidence>
<dbReference type="Proteomes" id="UP000199517">
    <property type="component" value="Unassembled WGS sequence"/>
</dbReference>
<keyword evidence="3" id="KW-0732">Signal</keyword>
<protein>
    <submittedName>
        <fullName evidence="4">Uncharacterized protein</fullName>
    </submittedName>
</protein>
<feature type="transmembrane region" description="Helical" evidence="2">
    <location>
        <begin position="899"/>
        <end position="918"/>
    </location>
</feature>
<proteinExistence type="predicted"/>
<feature type="chain" id="PRO_5011594794" evidence="3">
    <location>
        <begin position="33"/>
        <end position="1116"/>
    </location>
</feature>
<feature type="compositionally biased region" description="Polar residues" evidence="1">
    <location>
        <begin position="100"/>
        <end position="109"/>
    </location>
</feature>
<feature type="transmembrane region" description="Helical" evidence="2">
    <location>
        <begin position="979"/>
        <end position="1002"/>
    </location>
</feature>
<keyword evidence="5" id="KW-1185">Reference proteome</keyword>
<feature type="transmembrane region" description="Helical" evidence="2">
    <location>
        <begin position="924"/>
        <end position="943"/>
    </location>
</feature>
<keyword evidence="2" id="KW-0472">Membrane</keyword>
<evidence type="ECO:0000313" key="4">
    <source>
        <dbReference type="EMBL" id="SFD32147.1"/>
    </source>
</evidence>
<evidence type="ECO:0000256" key="3">
    <source>
        <dbReference type="SAM" id="SignalP"/>
    </source>
</evidence>
<reference evidence="5" key="1">
    <citation type="submission" date="2016-10" db="EMBL/GenBank/DDBJ databases">
        <authorList>
            <person name="Varghese N."/>
            <person name="Submissions S."/>
        </authorList>
    </citation>
    <scope>NUCLEOTIDE SEQUENCE [LARGE SCALE GENOMIC DNA]</scope>
    <source>
        <strain evidence="5">DSM 7481</strain>
    </source>
</reference>
<name>A0A1I1RDE7_9BURK</name>
<dbReference type="EMBL" id="FOMQ01000001">
    <property type="protein sequence ID" value="SFD32147.1"/>
    <property type="molecule type" value="Genomic_DNA"/>
</dbReference>
<feature type="signal peptide" evidence="3">
    <location>
        <begin position="1"/>
        <end position="32"/>
    </location>
</feature>
<evidence type="ECO:0000256" key="2">
    <source>
        <dbReference type="SAM" id="Phobius"/>
    </source>
</evidence>
<evidence type="ECO:0000256" key="1">
    <source>
        <dbReference type="SAM" id="MobiDB-lite"/>
    </source>
</evidence>
<feature type="transmembrane region" description="Helical" evidence="2">
    <location>
        <begin position="1086"/>
        <end position="1106"/>
    </location>
</feature>
<dbReference type="AlphaFoldDB" id="A0A1I1RDE7"/>
<gene>
    <name evidence="4" type="ORF">SAMN04489710_10117</name>
</gene>
<organism evidence="4 5">
    <name type="scientific">Paracidovorax konjaci</name>
    <dbReference type="NCBI Taxonomy" id="32040"/>
    <lineage>
        <taxon>Bacteria</taxon>
        <taxon>Pseudomonadati</taxon>
        <taxon>Pseudomonadota</taxon>
        <taxon>Betaproteobacteria</taxon>
        <taxon>Burkholderiales</taxon>
        <taxon>Comamonadaceae</taxon>
        <taxon>Paracidovorax</taxon>
    </lineage>
</organism>
<feature type="region of interest" description="Disordered" evidence="1">
    <location>
        <begin position="92"/>
        <end position="111"/>
    </location>
</feature>
<keyword evidence="2" id="KW-0812">Transmembrane</keyword>
<dbReference type="RefSeq" id="WP_092948593.1">
    <property type="nucleotide sequence ID" value="NZ_FOMQ01000001.1"/>
</dbReference>
<feature type="transmembrane region" description="Helical" evidence="2">
    <location>
        <begin position="1054"/>
        <end position="1074"/>
    </location>
</feature>
<dbReference type="OrthoDB" id="8820368at2"/>
<feature type="transmembrane region" description="Helical" evidence="2">
    <location>
        <begin position="1014"/>
        <end position="1034"/>
    </location>
</feature>
<keyword evidence="2" id="KW-1133">Transmembrane helix</keyword>
<dbReference type="STRING" id="32040.SAMN04489710_10117"/>